<sequence length="36" mass="3702">MITRYIFILLATGAGVGFVSGLLGVGGAFIMVPIMD</sequence>
<evidence type="ECO:0000256" key="1">
    <source>
        <dbReference type="SAM" id="Phobius"/>
    </source>
</evidence>
<protein>
    <recommendedName>
        <fullName evidence="3">Sulfite exporter TauE/SafE family protein</fullName>
    </recommendedName>
</protein>
<reference evidence="2" key="1">
    <citation type="journal article" date="2014" name="Front. Microbiol.">
        <title>High frequency of phylogenetically diverse reductive dehalogenase-homologous genes in deep subseafloor sedimentary metagenomes.</title>
        <authorList>
            <person name="Kawai M."/>
            <person name="Futagami T."/>
            <person name="Toyoda A."/>
            <person name="Takaki Y."/>
            <person name="Nishi S."/>
            <person name="Hori S."/>
            <person name="Arai W."/>
            <person name="Tsubouchi T."/>
            <person name="Morono Y."/>
            <person name="Uchiyama I."/>
            <person name="Ito T."/>
            <person name="Fujiyama A."/>
            <person name="Inagaki F."/>
            <person name="Takami H."/>
        </authorList>
    </citation>
    <scope>NUCLEOTIDE SEQUENCE</scope>
    <source>
        <strain evidence="2">Expedition CK06-06</strain>
    </source>
</reference>
<keyword evidence="1" id="KW-1133">Transmembrane helix</keyword>
<keyword evidence="1" id="KW-0472">Membrane</keyword>
<evidence type="ECO:0000313" key="2">
    <source>
        <dbReference type="EMBL" id="GAH74608.1"/>
    </source>
</evidence>
<organism evidence="2">
    <name type="scientific">marine sediment metagenome</name>
    <dbReference type="NCBI Taxonomy" id="412755"/>
    <lineage>
        <taxon>unclassified sequences</taxon>
        <taxon>metagenomes</taxon>
        <taxon>ecological metagenomes</taxon>
    </lineage>
</organism>
<accession>X1JXS3</accession>
<evidence type="ECO:0008006" key="3">
    <source>
        <dbReference type="Google" id="ProtNLM"/>
    </source>
</evidence>
<dbReference type="EMBL" id="BARU01027488">
    <property type="protein sequence ID" value="GAH74608.1"/>
    <property type="molecule type" value="Genomic_DNA"/>
</dbReference>
<name>X1JXS3_9ZZZZ</name>
<dbReference type="AlphaFoldDB" id="X1JXS3"/>
<feature type="transmembrane region" description="Helical" evidence="1">
    <location>
        <begin position="6"/>
        <end position="32"/>
    </location>
</feature>
<gene>
    <name evidence="2" type="ORF">S03H2_43995</name>
</gene>
<proteinExistence type="predicted"/>
<comment type="caution">
    <text evidence="2">The sequence shown here is derived from an EMBL/GenBank/DDBJ whole genome shotgun (WGS) entry which is preliminary data.</text>
</comment>
<feature type="non-terminal residue" evidence="2">
    <location>
        <position position="36"/>
    </location>
</feature>
<keyword evidence="1" id="KW-0812">Transmembrane</keyword>